<dbReference type="Pfam" id="PF00154">
    <property type="entry name" value="RecA_N"/>
    <property type="match status" value="1"/>
</dbReference>
<sequence length="362" mass="40540">MVAKKEKAKKSKISALKAFAFQQKEKKPTGIDPLDTVLKNGPEEGDLIALASKQGGGKSTMLLQLSRIYIEEYGMKVAYIDVERGVKQEILENMGLIPHMQDGSFFITNRVSTYSEIQEVLDEILASEEEWGMLVIDSITALVPTKMLEVEVESQQMALKARAMTAFIDKYRGALANKNIITWMIVQYRKNLNTTTYGAPEYNTAAPMSLNHAADVVMHITTSRAADRKILRMAQTATGLQETSVGATHYLWTEKNKHAVPFIKVNFPVIYGQEISNVEYLKRLVEDKKLYTKSGASWYSSVAGIECKLNGKPALYQFIEDNFDTIREKLFVEGHYDLMSLQGVIDVNDNGGEAVESDEDQV</sequence>
<proteinExistence type="inferred from homology"/>
<evidence type="ECO:0000256" key="1">
    <source>
        <dbReference type="ARBA" id="ARBA00009391"/>
    </source>
</evidence>
<dbReference type="InterPro" id="IPR049428">
    <property type="entry name" value="RecA-like_N"/>
</dbReference>
<dbReference type="SUPFAM" id="SSF52540">
    <property type="entry name" value="P-loop containing nucleoside triphosphate hydrolases"/>
    <property type="match status" value="1"/>
</dbReference>
<dbReference type="Gene3D" id="3.40.50.300">
    <property type="entry name" value="P-loop containing nucleotide triphosphate hydrolases"/>
    <property type="match status" value="1"/>
</dbReference>
<dbReference type="GO" id="GO:0005524">
    <property type="term" value="F:ATP binding"/>
    <property type="evidence" value="ECO:0007669"/>
    <property type="project" value="UniProtKB-KW"/>
</dbReference>
<keyword evidence="4" id="KW-0233">DNA recombination</keyword>
<evidence type="ECO:0000259" key="5">
    <source>
        <dbReference type="Pfam" id="PF00154"/>
    </source>
</evidence>
<name>A0A8S5MDY9_9CAUD</name>
<keyword evidence="3" id="KW-0067">ATP-binding</keyword>
<reference evidence="6" key="1">
    <citation type="journal article" date="2021" name="Proc. Natl. Acad. Sci. U.S.A.">
        <title>A Catalog of Tens of Thousands of Viruses from Human Metagenomes Reveals Hidden Associations with Chronic Diseases.</title>
        <authorList>
            <person name="Tisza M.J."/>
            <person name="Buck C.B."/>
        </authorList>
    </citation>
    <scope>NUCLEOTIDE SEQUENCE</scope>
    <source>
        <strain evidence="6">CtYh54</strain>
    </source>
</reference>
<feature type="domain" description="RecA-like N-terminal" evidence="5">
    <location>
        <begin position="22"/>
        <end position="276"/>
    </location>
</feature>
<accession>A0A8S5MDY9</accession>
<comment type="similarity">
    <text evidence="1">Belongs to the RecA family.</text>
</comment>
<keyword evidence="2" id="KW-0547">Nucleotide-binding</keyword>
<dbReference type="PANTHER" id="PTHR45900:SF1">
    <property type="entry name" value="MITOCHONDRIAL DNA REPAIR PROTEIN RECA HOMOLOG-RELATED"/>
    <property type="match status" value="1"/>
</dbReference>
<evidence type="ECO:0000256" key="3">
    <source>
        <dbReference type="ARBA" id="ARBA00022840"/>
    </source>
</evidence>
<evidence type="ECO:0000256" key="2">
    <source>
        <dbReference type="ARBA" id="ARBA00022741"/>
    </source>
</evidence>
<dbReference type="GO" id="GO:0006310">
    <property type="term" value="P:DNA recombination"/>
    <property type="evidence" value="ECO:0007669"/>
    <property type="project" value="UniProtKB-KW"/>
</dbReference>
<protein>
    <submittedName>
        <fullName evidence="6">Protein recA</fullName>
    </submittedName>
</protein>
<organism evidence="6">
    <name type="scientific">Siphoviridae sp. ctYh54</name>
    <dbReference type="NCBI Taxonomy" id="2826379"/>
    <lineage>
        <taxon>Viruses</taxon>
        <taxon>Duplodnaviria</taxon>
        <taxon>Heunggongvirae</taxon>
        <taxon>Uroviricota</taxon>
        <taxon>Caudoviricetes</taxon>
    </lineage>
</organism>
<dbReference type="GO" id="GO:0006281">
    <property type="term" value="P:DNA repair"/>
    <property type="evidence" value="ECO:0007669"/>
    <property type="project" value="InterPro"/>
</dbReference>
<dbReference type="InterPro" id="IPR013765">
    <property type="entry name" value="DNA_recomb/repair_RecA"/>
</dbReference>
<dbReference type="InterPro" id="IPR027417">
    <property type="entry name" value="P-loop_NTPase"/>
</dbReference>
<evidence type="ECO:0000256" key="4">
    <source>
        <dbReference type="ARBA" id="ARBA00023172"/>
    </source>
</evidence>
<dbReference type="GO" id="GO:0003697">
    <property type="term" value="F:single-stranded DNA binding"/>
    <property type="evidence" value="ECO:0007669"/>
    <property type="project" value="InterPro"/>
</dbReference>
<dbReference type="PRINTS" id="PR00142">
    <property type="entry name" value="RECA"/>
</dbReference>
<dbReference type="EMBL" id="BK014884">
    <property type="protein sequence ID" value="DAD80436.1"/>
    <property type="molecule type" value="Genomic_DNA"/>
</dbReference>
<dbReference type="PANTHER" id="PTHR45900">
    <property type="entry name" value="RECA"/>
    <property type="match status" value="1"/>
</dbReference>
<evidence type="ECO:0000313" key="6">
    <source>
        <dbReference type="EMBL" id="DAD80436.1"/>
    </source>
</evidence>